<dbReference type="Pfam" id="PF02586">
    <property type="entry name" value="SRAP"/>
    <property type="match status" value="1"/>
</dbReference>
<evidence type="ECO:0000256" key="3">
    <source>
        <dbReference type="ARBA" id="ARBA00022763"/>
    </source>
</evidence>
<dbReference type="EMBL" id="WHZW01000007">
    <property type="protein sequence ID" value="NEG89208.1"/>
    <property type="molecule type" value="Genomic_DNA"/>
</dbReference>
<comment type="similarity">
    <text evidence="1 8">Belongs to the SOS response-associated peptidase family.</text>
</comment>
<dbReference type="GO" id="GO:0008233">
    <property type="term" value="F:peptidase activity"/>
    <property type="evidence" value="ECO:0007669"/>
    <property type="project" value="UniProtKB-KW"/>
</dbReference>
<sequence>MCRCFAADLDWDAIAARFDVDEDDVNPVALPAPSYNLQPKRTIGIVAEGKDGKRHLTGAYWSLIPAWSTGKELTYPTYNARVESACVKPTFAESAKSMRAIIPASGYYEYHGRRPYYFHAPNDAPLFLAGLFSWWRAPQPQSPAPWLLTATILTCQAVDGPAAVHDRMPLLVPRDMAGTWLDRSIDGAVAGASLMTDMQNGGTELSRNLAFHEVAAFGPEDDGRTLIRPLQQVQPPSLF</sequence>
<dbReference type="Proteomes" id="UP000469194">
    <property type="component" value="Unassembled WGS sequence"/>
</dbReference>
<keyword evidence="5" id="KW-0190">Covalent protein-DNA linkage</keyword>
<dbReference type="GO" id="GO:0003697">
    <property type="term" value="F:single-stranded DNA binding"/>
    <property type="evidence" value="ECO:0007669"/>
    <property type="project" value="InterPro"/>
</dbReference>
<dbReference type="SUPFAM" id="SSF143081">
    <property type="entry name" value="BB1717-like"/>
    <property type="match status" value="1"/>
</dbReference>
<keyword evidence="2 8" id="KW-0645">Protease</keyword>
<evidence type="ECO:0000256" key="8">
    <source>
        <dbReference type="RuleBase" id="RU364100"/>
    </source>
</evidence>
<dbReference type="PANTHER" id="PTHR13604">
    <property type="entry name" value="DC12-RELATED"/>
    <property type="match status" value="1"/>
</dbReference>
<dbReference type="InterPro" id="IPR003738">
    <property type="entry name" value="SRAP"/>
</dbReference>
<dbReference type="GO" id="GO:0006508">
    <property type="term" value="P:proteolysis"/>
    <property type="evidence" value="ECO:0007669"/>
    <property type="project" value="UniProtKB-KW"/>
</dbReference>
<dbReference type="RefSeq" id="WP_163230252.1">
    <property type="nucleotide sequence ID" value="NZ_WHZW01000007.1"/>
</dbReference>
<keyword evidence="7" id="KW-0456">Lyase</keyword>
<dbReference type="GO" id="GO:0106300">
    <property type="term" value="P:protein-DNA covalent cross-linking repair"/>
    <property type="evidence" value="ECO:0007669"/>
    <property type="project" value="InterPro"/>
</dbReference>
<evidence type="ECO:0000256" key="7">
    <source>
        <dbReference type="ARBA" id="ARBA00023239"/>
    </source>
</evidence>
<dbReference type="PANTHER" id="PTHR13604:SF0">
    <property type="entry name" value="ABASIC SITE PROCESSING PROTEIN HMCES"/>
    <property type="match status" value="1"/>
</dbReference>
<dbReference type="GO" id="GO:0016829">
    <property type="term" value="F:lyase activity"/>
    <property type="evidence" value="ECO:0007669"/>
    <property type="project" value="UniProtKB-KW"/>
</dbReference>
<dbReference type="EC" id="3.4.-.-" evidence="8"/>
<accession>A0A6N9Z3P6</accession>
<proteinExistence type="inferred from homology"/>
<evidence type="ECO:0000256" key="6">
    <source>
        <dbReference type="ARBA" id="ARBA00023125"/>
    </source>
</evidence>
<dbReference type="AlphaFoldDB" id="A0A6N9Z3P6"/>
<keyword evidence="3" id="KW-0227">DNA damage</keyword>
<evidence type="ECO:0000256" key="2">
    <source>
        <dbReference type="ARBA" id="ARBA00022670"/>
    </source>
</evidence>
<protein>
    <recommendedName>
        <fullName evidence="8">Abasic site processing protein</fullName>
        <ecNumber evidence="8">3.4.-.-</ecNumber>
    </recommendedName>
</protein>
<organism evidence="9 10">
    <name type="scientific">Bifidobacterium aerophilum</name>
    <dbReference type="NCBI Taxonomy" id="1798155"/>
    <lineage>
        <taxon>Bacteria</taxon>
        <taxon>Bacillati</taxon>
        <taxon>Actinomycetota</taxon>
        <taxon>Actinomycetes</taxon>
        <taxon>Bifidobacteriales</taxon>
        <taxon>Bifidobacteriaceae</taxon>
        <taxon>Bifidobacterium</taxon>
    </lineage>
</organism>
<reference evidence="9 10" key="1">
    <citation type="submission" date="2019-10" db="EMBL/GenBank/DDBJ databases">
        <title>Bifidobacterium from non-human primates.</title>
        <authorList>
            <person name="Modesto M."/>
        </authorList>
    </citation>
    <scope>NUCLEOTIDE SEQUENCE [LARGE SCALE GENOMIC DNA]</scope>
    <source>
        <strain evidence="9 10">TRE17</strain>
    </source>
</reference>
<keyword evidence="4 8" id="KW-0378">Hydrolase</keyword>
<comment type="caution">
    <text evidence="9">The sequence shown here is derived from an EMBL/GenBank/DDBJ whole genome shotgun (WGS) entry which is preliminary data.</text>
</comment>
<evidence type="ECO:0000313" key="9">
    <source>
        <dbReference type="EMBL" id="NEG89208.1"/>
    </source>
</evidence>
<dbReference type="Gene3D" id="3.90.1680.10">
    <property type="entry name" value="SOS response associated peptidase-like"/>
    <property type="match status" value="1"/>
</dbReference>
<evidence type="ECO:0000313" key="10">
    <source>
        <dbReference type="Proteomes" id="UP000469194"/>
    </source>
</evidence>
<name>A0A6N9Z3P6_9BIFI</name>
<evidence type="ECO:0000256" key="4">
    <source>
        <dbReference type="ARBA" id="ARBA00022801"/>
    </source>
</evidence>
<gene>
    <name evidence="9" type="ORF">GFD25_04160</name>
</gene>
<keyword evidence="6" id="KW-0238">DNA-binding</keyword>
<dbReference type="InterPro" id="IPR036590">
    <property type="entry name" value="SRAP-like"/>
</dbReference>
<evidence type="ECO:0000256" key="1">
    <source>
        <dbReference type="ARBA" id="ARBA00008136"/>
    </source>
</evidence>
<keyword evidence="10" id="KW-1185">Reference proteome</keyword>
<evidence type="ECO:0000256" key="5">
    <source>
        <dbReference type="ARBA" id="ARBA00023124"/>
    </source>
</evidence>